<reference evidence="1" key="1">
    <citation type="submission" date="2008-06" db="EMBL/GenBank/DDBJ databases">
        <title>Complete sequence of Chlorobium phaeobacteroides BS1.</title>
        <authorList>
            <consortium name="US DOE Joint Genome Institute"/>
            <person name="Lucas S."/>
            <person name="Copeland A."/>
            <person name="Lapidus A."/>
            <person name="Glavina del Rio T."/>
            <person name="Dalin E."/>
            <person name="Tice H."/>
            <person name="Bruce D."/>
            <person name="Goodwin L."/>
            <person name="Pitluck S."/>
            <person name="Schmutz J."/>
            <person name="Larimer F."/>
            <person name="Land M."/>
            <person name="Hauser L."/>
            <person name="Kyrpides N."/>
            <person name="Ovchinnikova G."/>
            <person name="Li T."/>
            <person name="Liu Z."/>
            <person name="Zhao F."/>
            <person name="Overmann J."/>
            <person name="Bryant D.A."/>
            <person name="Richardson P."/>
        </authorList>
    </citation>
    <scope>NUCLEOTIDE SEQUENCE [LARGE SCALE GENOMIC DNA]</scope>
    <source>
        <strain evidence="1">BS1</strain>
    </source>
</reference>
<protein>
    <submittedName>
        <fullName evidence="1">Uncharacterized protein</fullName>
    </submittedName>
</protein>
<name>B3EKK7_CHLPB</name>
<evidence type="ECO:0000313" key="1">
    <source>
        <dbReference type="EMBL" id="ACE03185.1"/>
    </source>
</evidence>
<dbReference type="KEGG" id="cpb:Cphamn1_0212"/>
<proteinExistence type="predicted"/>
<organism evidence="1">
    <name type="scientific">Chlorobium phaeobacteroides (strain BS1)</name>
    <dbReference type="NCBI Taxonomy" id="331678"/>
    <lineage>
        <taxon>Bacteria</taxon>
        <taxon>Pseudomonadati</taxon>
        <taxon>Chlorobiota</taxon>
        <taxon>Chlorobiia</taxon>
        <taxon>Chlorobiales</taxon>
        <taxon>Chlorobiaceae</taxon>
        <taxon>Chlorobium/Pelodictyon group</taxon>
        <taxon>Chlorobium</taxon>
    </lineage>
</organism>
<dbReference type="STRING" id="331678.Cphamn1_0212"/>
<dbReference type="EMBL" id="CP001101">
    <property type="protein sequence ID" value="ACE03185.1"/>
    <property type="molecule type" value="Genomic_DNA"/>
</dbReference>
<dbReference type="AlphaFoldDB" id="B3EKK7"/>
<gene>
    <name evidence="1" type="ordered locus">Cphamn1_0212</name>
</gene>
<accession>B3EKK7</accession>
<sequence>MTNLSGSVLAAELALRLQTNTNIYIMYKLFLILVLALGLTAPVYAGNEIVRKVDDFSNLEIVTFKKQLKFERTKGVSIGTAWLTPEAARTQDGTVDSIRLKLIVKCNQTGMITRDPVRASQATGGTLKLKLDESVIELGAINQLSEVDFENSVIQGAYIADYTEQAIFSLSIEQLQAISAASTVKARVTGMNDLYYDLPHKHYKIHQDWLPEMRKFYNAVFNAAPTQTE</sequence>
<dbReference type="HOGENOM" id="CLU_1208049_0_0_10"/>
<dbReference type="OrthoDB" id="9837019at2"/>